<protein>
    <submittedName>
        <fullName evidence="2">Uncharacterized protein</fullName>
    </submittedName>
</protein>
<proteinExistence type="predicted"/>
<sequence length="120" mass="12441">MGALRPAEETPHPDRTPAQAVLGAPGILPGWFYCRAQPNPAQGQQLALRANCCTAAARTAISARILVQGRERAGTGAAARGGGRVQTRSPASSLGFPRQFCAPIVVSRCRSASSSSLLTD</sequence>
<feature type="region of interest" description="Disordered" evidence="1">
    <location>
        <begin position="1"/>
        <end position="20"/>
    </location>
</feature>
<evidence type="ECO:0000313" key="3">
    <source>
        <dbReference type="Proteomes" id="UP000296049"/>
    </source>
</evidence>
<accession>R0L2Q1</accession>
<dbReference type="EMBL" id="KB744204">
    <property type="protein sequence ID" value="EOA95694.1"/>
    <property type="molecule type" value="Genomic_DNA"/>
</dbReference>
<feature type="compositionally biased region" description="Basic and acidic residues" evidence="1">
    <location>
        <begin position="1"/>
        <end position="15"/>
    </location>
</feature>
<name>R0L2Q1_ANAPL</name>
<evidence type="ECO:0000256" key="1">
    <source>
        <dbReference type="SAM" id="MobiDB-lite"/>
    </source>
</evidence>
<reference evidence="3" key="1">
    <citation type="journal article" date="2013" name="Nat. Genet.">
        <title>The duck genome and transcriptome provide insight into an avian influenza virus reservoir species.</title>
        <authorList>
            <person name="Huang Y."/>
            <person name="Li Y."/>
            <person name="Burt D.W."/>
            <person name="Chen H."/>
            <person name="Zhang Y."/>
            <person name="Qian W."/>
            <person name="Kim H."/>
            <person name="Gan S."/>
            <person name="Zhao Y."/>
            <person name="Li J."/>
            <person name="Yi K."/>
            <person name="Feng H."/>
            <person name="Zhu P."/>
            <person name="Li B."/>
            <person name="Liu Q."/>
            <person name="Fairley S."/>
            <person name="Magor K.E."/>
            <person name="Du Z."/>
            <person name="Hu X."/>
            <person name="Goodman L."/>
            <person name="Tafer H."/>
            <person name="Vignal A."/>
            <person name="Lee T."/>
            <person name="Kim K.W."/>
            <person name="Sheng Z."/>
            <person name="An Y."/>
            <person name="Searle S."/>
            <person name="Herrero J."/>
            <person name="Groenen M.A."/>
            <person name="Crooijmans R.P."/>
            <person name="Faraut T."/>
            <person name="Cai Q."/>
            <person name="Webster R.G."/>
            <person name="Aldridge J.R."/>
            <person name="Warren W.C."/>
            <person name="Bartschat S."/>
            <person name="Kehr S."/>
            <person name="Marz M."/>
            <person name="Stadler P.F."/>
            <person name="Smith J."/>
            <person name="Kraus R.H."/>
            <person name="Zhao Y."/>
            <person name="Ren L."/>
            <person name="Fei J."/>
            <person name="Morisson M."/>
            <person name="Kaiser P."/>
            <person name="Griffin D.K."/>
            <person name="Rao M."/>
            <person name="Pitel F."/>
            <person name="Wang J."/>
            <person name="Li N."/>
        </authorList>
    </citation>
    <scope>NUCLEOTIDE SEQUENCE [LARGE SCALE GENOMIC DNA]</scope>
</reference>
<feature type="region of interest" description="Disordered" evidence="1">
    <location>
        <begin position="72"/>
        <end position="91"/>
    </location>
</feature>
<evidence type="ECO:0000313" key="2">
    <source>
        <dbReference type="EMBL" id="EOA95694.1"/>
    </source>
</evidence>
<organism evidence="2 3">
    <name type="scientific">Anas platyrhynchos</name>
    <name type="common">Mallard</name>
    <name type="synonym">Anas boschas</name>
    <dbReference type="NCBI Taxonomy" id="8839"/>
    <lineage>
        <taxon>Eukaryota</taxon>
        <taxon>Metazoa</taxon>
        <taxon>Chordata</taxon>
        <taxon>Craniata</taxon>
        <taxon>Vertebrata</taxon>
        <taxon>Euteleostomi</taxon>
        <taxon>Archelosauria</taxon>
        <taxon>Archosauria</taxon>
        <taxon>Dinosauria</taxon>
        <taxon>Saurischia</taxon>
        <taxon>Theropoda</taxon>
        <taxon>Coelurosauria</taxon>
        <taxon>Aves</taxon>
        <taxon>Neognathae</taxon>
        <taxon>Galloanserae</taxon>
        <taxon>Anseriformes</taxon>
        <taxon>Anatidae</taxon>
        <taxon>Anatinae</taxon>
        <taxon>Anas</taxon>
    </lineage>
</organism>
<dbReference type="AlphaFoldDB" id="R0L2Q1"/>
<gene>
    <name evidence="2" type="ORF">Anapl_04227</name>
</gene>
<dbReference type="Proteomes" id="UP000296049">
    <property type="component" value="Unassembled WGS sequence"/>
</dbReference>
<keyword evidence="3" id="KW-1185">Reference proteome</keyword>